<protein>
    <submittedName>
        <fullName evidence="1">Uncharacterized protein</fullName>
    </submittedName>
</protein>
<evidence type="ECO:0000313" key="1">
    <source>
        <dbReference type="EMBL" id="MFC6590784.1"/>
    </source>
</evidence>
<accession>A0ABW1Y9B6</accession>
<organism evidence="1 2">
    <name type="scientific">Deinococcus lacus</name>
    <dbReference type="NCBI Taxonomy" id="392561"/>
    <lineage>
        <taxon>Bacteria</taxon>
        <taxon>Thermotogati</taxon>
        <taxon>Deinococcota</taxon>
        <taxon>Deinococci</taxon>
        <taxon>Deinococcales</taxon>
        <taxon>Deinococcaceae</taxon>
        <taxon>Deinococcus</taxon>
    </lineage>
</organism>
<proteinExistence type="predicted"/>
<sequence length="44" mass="4671">MTRLTVNVELDDQGRPAVPINSVRLTPAQLLELGLAGSAAQKAR</sequence>
<evidence type="ECO:0000313" key="2">
    <source>
        <dbReference type="Proteomes" id="UP001596297"/>
    </source>
</evidence>
<dbReference type="EMBL" id="JBHSWD010000001">
    <property type="protein sequence ID" value="MFC6590784.1"/>
    <property type="molecule type" value="Genomic_DNA"/>
</dbReference>
<name>A0ABW1Y9B6_9DEIO</name>
<keyword evidence="2" id="KW-1185">Reference proteome</keyword>
<gene>
    <name evidence="1" type="ORF">ACFP81_01185</name>
</gene>
<dbReference type="Proteomes" id="UP001596297">
    <property type="component" value="Unassembled WGS sequence"/>
</dbReference>
<comment type="caution">
    <text evidence="1">The sequence shown here is derived from an EMBL/GenBank/DDBJ whole genome shotgun (WGS) entry which is preliminary data.</text>
</comment>
<reference evidence="2" key="1">
    <citation type="journal article" date="2019" name="Int. J. Syst. Evol. Microbiol.">
        <title>The Global Catalogue of Microorganisms (GCM) 10K type strain sequencing project: providing services to taxonomists for standard genome sequencing and annotation.</title>
        <authorList>
            <consortium name="The Broad Institute Genomics Platform"/>
            <consortium name="The Broad Institute Genome Sequencing Center for Infectious Disease"/>
            <person name="Wu L."/>
            <person name="Ma J."/>
        </authorList>
    </citation>
    <scope>NUCLEOTIDE SEQUENCE [LARGE SCALE GENOMIC DNA]</scope>
    <source>
        <strain evidence="2">CGMCC 1.15772</strain>
    </source>
</reference>
<dbReference type="RefSeq" id="WP_380081797.1">
    <property type="nucleotide sequence ID" value="NZ_JBHSWD010000001.1"/>
</dbReference>